<dbReference type="GO" id="GO:0008270">
    <property type="term" value="F:zinc ion binding"/>
    <property type="evidence" value="ECO:0007669"/>
    <property type="project" value="UniProtKB-KW"/>
</dbReference>
<name>A0A9N9RPV7_9DIPT</name>
<dbReference type="SMART" id="SM00355">
    <property type="entry name" value="ZnF_C2H2"/>
    <property type="match status" value="4"/>
</dbReference>
<reference evidence="3" key="2">
    <citation type="submission" date="2022-10" db="EMBL/GenBank/DDBJ databases">
        <authorList>
            <consortium name="ENA_rothamsted_submissions"/>
            <consortium name="culmorum"/>
            <person name="King R."/>
        </authorList>
    </citation>
    <scope>NUCLEOTIDE SEQUENCE</scope>
</reference>
<dbReference type="Proteomes" id="UP001153620">
    <property type="component" value="Chromosome 1"/>
</dbReference>
<keyword evidence="1" id="KW-0863">Zinc-finger</keyword>
<evidence type="ECO:0000259" key="2">
    <source>
        <dbReference type="PROSITE" id="PS50157"/>
    </source>
</evidence>
<reference evidence="3" key="1">
    <citation type="submission" date="2022-01" db="EMBL/GenBank/DDBJ databases">
        <authorList>
            <person name="King R."/>
        </authorList>
    </citation>
    <scope>NUCLEOTIDE SEQUENCE</scope>
</reference>
<evidence type="ECO:0000313" key="3">
    <source>
        <dbReference type="EMBL" id="CAG9800248.1"/>
    </source>
</evidence>
<keyword evidence="1" id="KW-0479">Metal-binding</keyword>
<sequence>MEQRVVEEQVDKLKLVENIAEKLPPSLLICPFCAEEYLFDFTIKTHLIKEHIEEIMELDKWPVQHYFCPFCDAMVYYKSILPKHIAFSHSKKALDEWFSINDNLQKFQIDKENQLEPSIKFADCSPGLSTFFNELDTCESIKKFKRNDNSVVNTPKSILKKTPHSGKIVILSPESVALRRTINNLKRTASARRELRFDLPPISPEFKPQETLPMLDINSTPTKKNSGFWSFLKNRSKSPPPINGKIKKKIRKKSCKLSNRSANSIITSTPMSLDFDGYESDGCDELENSIGGNWKSAMKTSDFKPLFLSAERYQCNLCKNKFDSNCELLTHQKEKHKWINLKPNFRCGSCGAKFFRNSLLVKHCHHHQQNTPIKH</sequence>
<dbReference type="Gene3D" id="3.30.160.60">
    <property type="entry name" value="Classic Zinc Finger"/>
    <property type="match status" value="1"/>
</dbReference>
<organism evidence="3 4">
    <name type="scientific">Chironomus riparius</name>
    <dbReference type="NCBI Taxonomy" id="315576"/>
    <lineage>
        <taxon>Eukaryota</taxon>
        <taxon>Metazoa</taxon>
        <taxon>Ecdysozoa</taxon>
        <taxon>Arthropoda</taxon>
        <taxon>Hexapoda</taxon>
        <taxon>Insecta</taxon>
        <taxon>Pterygota</taxon>
        <taxon>Neoptera</taxon>
        <taxon>Endopterygota</taxon>
        <taxon>Diptera</taxon>
        <taxon>Nematocera</taxon>
        <taxon>Chironomoidea</taxon>
        <taxon>Chironomidae</taxon>
        <taxon>Chironominae</taxon>
        <taxon>Chironomus</taxon>
    </lineage>
</organism>
<accession>A0A9N9RPV7</accession>
<feature type="domain" description="C2H2-type" evidence="2">
    <location>
        <begin position="313"/>
        <end position="336"/>
    </location>
</feature>
<dbReference type="InterPro" id="IPR013087">
    <property type="entry name" value="Znf_C2H2_type"/>
</dbReference>
<evidence type="ECO:0000313" key="4">
    <source>
        <dbReference type="Proteomes" id="UP001153620"/>
    </source>
</evidence>
<gene>
    <name evidence="3" type="ORF">CHIRRI_LOCUS3198</name>
</gene>
<keyword evidence="4" id="KW-1185">Reference proteome</keyword>
<evidence type="ECO:0000256" key="1">
    <source>
        <dbReference type="PROSITE-ProRule" id="PRU00042"/>
    </source>
</evidence>
<proteinExistence type="predicted"/>
<dbReference type="AlphaFoldDB" id="A0A9N9RPV7"/>
<dbReference type="PROSITE" id="PS50157">
    <property type="entry name" value="ZINC_FINGER_C2H2_2"/>
    <property type="match status" value="2"/>
</dbReference>
<keyword evidence="1" id="KW-0862">Zinc</keyword>
<protein>
    <recommendedName>
        <fullName evidence="2">C2H2-type domain-containing protein</fullName>
    </recommendedName>
</protein>
<dbReference type="OrthoDB" id="6368764at2759"/>
<dbReference type="EMBL" id="OU895877">
    <property type="protein sequence ID" value="CAG9800248.1"/>
    <property type="molecule type" value="Genomic_DNA"/>
</dbReference>
<feature type="domain" description="C2H2-type" evidence="2">
    <location>
        <begin position="345"/>
        <end position="372"/>
    </location>
</feature>
<dbReference type="PROSITE" id="PS00028">
    <property type="entry name" value="ZINC_FINGER_C2H2_1"/>
    <property type="match status" value="3"/>
</dbReference>